<evidence type="ECO:0000259" key="2">
    <source>
        <dbReference type="Pfam" id="PF25333"/>
    </source>
</evidence>
<reference evidence="3" key="1">
    <citation type="submission" date="2022-11" db="EMBL/GenBank/DDBJ databases">
        <authorList>
            <person name="Hyden B.L."/>
            <person name="Feng K."/>
            <person name="Yates T."/>
            <person name="Jawdy S."/>
            <person name="Smart L.B."/>
            <person name="Muchero W."/>
        </authorList>
    </citation>
    <scope>NUCLEOTIDE SEQUENCE</scope>
    <source>
        <tissue evidence="3">Shoot tip</tissue>
    </source>
</reference>
<keyword evidence="1" id="KW-0732">Signal</keyword>
<dbReference type="AlphaFoldDB" id="A0A9Q0V8H4"/>
<evidence type="ECO:0000313" key="3">
    <source>
        <dbReference type="EMBL" id="KAJ6743020.1"/>
    </source>
</evidence>
<keyword evidence="4" id="KW-1185">Reference proteome</keyword>
<evidence type="ECO:0000256" key="1">
    <source>
        <dbReference type="SAM" id="SignalP"/>
    </source>
</evidence>
<feature type="chain" id="PRO_5040416398" evidence="1">
    <location>
        <begin position="24"/>
        <end position="186"/>
    </location>
</feature>
<proteinExistence type="predicted"/>
<gene>
    <name evidence="3" type="ORF">OIU85_017042</name>
</gene>
<dbReference type="InterPro" id="IPR057425">
    <property type="entry name" value="DUF2921_N"/>
</dbReference>
<evidence type="ECO:0000313" key="4">
    <source>
        <dbReference type="Proteomes" id="UP001151529"/>
    </source>
</evidence>
<feature type="domain" description="DUF2921" evidence="2">
    <location>
        <begin position="48"/>
        <end position="155"/>
    </location>
</feature>
<sequence length="186" mass="20343">MKIQNLLVCVMALLEFFMIASFAVPDEDVYSTLSDPSVTFTYSRLSEVEKQCRSLLSSASELKTDEDTRFRLMGGLSFRNGDWRQKTGGLPLMPFLDSGFPTTATSLPAALNMASFEVKDVSPVQHFQNTASVGGYLVIGISRESSFAHGFNPAPNFIRPGIYYVPSDVSNGFGLETCEPSIDVSV</sequence>
<reference evidence="3" key="2">
    <citation type="journal article" date="2023" name="Int. J. Mol. Sci.">
        <title>De Novo Assembly and Annotation of 11 Diverse Shrub Willow (Salix) Genomes Reveals Novel Gene Organization in Sex-Linked Regions.</title>
        <authorList>
            <person name="Hyden B."/>
            <person name="Feng K."/>
            <person name="Yates T.B."/>
            <person name="Jawdy S."/>
            <person name="Cereghino C."/>
            <person name="Smart L.B."/>
            <person name="Muchero W."/>
        </authorList>
    </citation>
    <scope>NUCLEOTIDE SEQUENCE [LARGE SCALE GENOMIC DNA]</scope>
    <source>
        <tissue evidence="3">Shoot tip</tissue>
    </source>
</reference>
<dbReference type="Proteomes" id="UP001151529">
    <property type="component" value="Chromosome 6"/>
</dbReference>
<dbReference type="Pfam" id="PF25333">
    <property type="entry name" value="DUF2921_N"/>
    <property type="match status" value="1"/>
</dbReference>
<organism evidence="3 4">
    <name type="scientific">Salix viminalis</name>
    <name type="common">Common osier</name>
    <name type="synonym">Basket willow</name>
    <dbReference type="NCBI Taxonomy" id="40686"/>
    <lineage>
        <taxon>Eukaryota</taxon>
        <taxon>Viridiplantae</taxon>
        <taxon>Streptophyta</taxon>
        <taxon>Embryophyta</taxon>
        <taxon>Tracheophyta</taxon>
        <taxon>Spermatophyta</taxon>
        <taxon>Magnoliopsida</taxon>
        <taxon>eudicotyledons</taxon>
        <taxon>Gunneridae</taxon>
        <taxon>Pentapetalae</taxon>
        <taxon>rosids</taxon>
        <taxon>fabids</taxon>
        <taxon>Malpighiales</taxon>
        <taxon>Salicaceae</taxon>
        <taxon>Saliceae</taxon>
        <taxon>Salix</taxon>
    </lineage>
</organism>
<dbReference type="EMBL" id="JAPFFL010000002">
    <property type="protein sequence ID" value="KAJ6743020.1"/>
    <property type="molecule type" value="Genomic_DNA"/>
</dbReference>
<protein>
    <submittedName>
        <fullName evidence="3">FAMILY PROTEIN putative (DUF2921)-RELATED</fullName>
    </submittedName>
</protein>
<comment type="caution">
    <text evidence="3">The sequence shown here is derived from an EMBL/GenBank/DDBJ whole genome shotgun (WGS) entry which is preliminary data.</text>
</comment>
<feature type="signal peptide" evidence="1">
    <location>
        <begin position="1"/>
        <end position="23"/>
    </location>
</feature>
<name>A0A9Q0V8H4_SALVM</name>
<dbReference type="OrthoDB" id="618601at2759"/>
<accession>A0A9Q0V8H4</accession>